<dbReference type="GO" id="GO:0051537">
    <property type="term" value="F:2 iron, 2 sulfur cluster binding"/>
    <property type="evidence" value="ECO:0007669"/>
    <property type="project" value="UniProtKB-KW"/>
</dbReference>
<dbReference type="PANTHER" id="PTHR43557:SF2">
    <property type="entry name" value="RIESKE DOMAIN-CONTAINING PROTEIN-RELATED"/>
    <property type="match status" value="1"/>
</dbReference>
<keyword evidence="5" id="KW-0479">Metal-binding</keyword>
<dbReference type="InterPro" id="IPR036922">
    <property type="entry name" value="Rieske_2Fe-2S_sf"/>
</dbReference>
<evidence type="ECO:0000256" key="4">
    <source>
        <dbReference type="ARBA" id="ARBA00022714"/>
    </source>
</evidence>
<feature type="domain" description="Rieske" evidence="10">
    <location>
        <begin position="37"/>
        <end position="135"/>
    </location>
</feature>
<comment type="caution">
    <text evidence="11">The sequence shown here is derived from an EMBL/GenBank/DDBJ whole genome shotgun (WGS) entry which is preliminary data.</text>
</comment>
<organism evidence="11 12">
    <name type="scientific">Chytriomyces confervae</name>
    <dbReference type="NCBI Taxonomy" id="246404"/>
    <lineage>
        <taxon>Eukaryota</taxon>
        <taxon>Fungi</taxon>
        <taxon>Fungi incertae sedis</taxon>
        <taxon>Chytridiomycota</taxon>
        <taxon>Chytridiomycota incertae sedis</taxon>
        <taxon>Chytridiomycetes</taxon>
        <taxon>Chytridiales</taxon>
        <taxon>Chytriomycetaceae</taxon>
        <taxon>Chytriomyces</taxon>
    </lineage>
</organism>
<evidence type="ECO:0000256" key="8">
    <source>
        <dbReference type="ARBA" id="ARBA00023004"/>
    </source>
</evidence>
<evidence type="ECO:0000313" key="12">
    <source>
        <dbReference type="Proteomes" id="UP000320333"/>
    </source>
</evidence>
<name>A0A507EUS3_9FUNG</name>
<keyword evidence="9" id="KW-0411">Iron-sulfur</keyword>
<evidence type="ECO:0000256" key="9">
    <source>
        <dbReference type="ARBA" id="ARBA00023014"/>
    </source>
</evidence>
<dbReference type="InterPro" id="IPR023753">
    <property type="entry name" value="FAD/NAD-binding_dom"/>
</dbReference>
<keyword evidence="8" id="KW-0408">Iron</keyword>
<dbReference type="PRINTS" id="PR00411">
    <property type="entry name" value="PNDRDTASEI"/>
</dbReference>
<dbReference type="PROSITE" id="PS51296">
    <property type="entry name" value="RIESKE"/>
    <property type="match status" value="1"/>
</dbReference>
<sequence>MAATDSAQSSWGIRRMVRGIGSILKAQLVGTNASEDVEVCDSFDLLDGEMREVSLGEGRGKALLSKVNGTHYATSHLCPHAKAPLVKGTISKDGRIVCPWHGACFSATTGDIEESPSIDALHSFPVKEANGKVYVEVSNWEHVKQGRRIPKCVKRRGDAKATVVIVGGGGAGFAAAETLRLEGFNGKIVLLTSEPYLPIDRPKLSKSMKTTASKIALRDAAHYETMQIDVRLSSRVTRVNTKTRAVEYVSTNNEPPAPFDLTYSFLILASGTVPRVLKGSAGFKNVHTLRTVSDSNAIEDAVQLARETAMLQDANAKPNLVIVGTGFIGMEAAAAFSKTCNVTVIGSTPFKQSLGDQVGLAMAKLHESNGVSLKLNIGIQALEADGGDGSQVGHVVLNDGQRIAVQVLVAGIGSIPATDYLTDSGICVDSDGGVSVDTSTRVSGHENVFAVGDIARYPYHITGESVRVEHWAVAQNQGRTAAQNIMRLISAYDPSSVTLIPFTAIPFFWTVQYGKSLRFAGHAKNFDEIYVDGSLDVANLSFVAYYACEGRILAISSMGGDPIVAHGSELIRLGKMPGLDAVKGGLDILGLSL</sequence>
<evidence type="ECO:0000256" key="6">
    <source>
        <dbReference type="ARBA" id="ARBA00022827"/>
    </source>
</evidence>
<dbReference type="Proteomes" id="UP000320333">
    <property type="component" value="Unassembled WGS sequence"/>
</dbReference>
<dbReference type="STRING" id="246404.A0A507EUS3"/>
<dbReference type="Pfam" id="PF00355">
    <property type="entry name" value="Rieske"/>
    <property type="match status" value="1"/>
</dbReference>
<evidence type="ECO:0000256" key="1">
    <source>
        <dbReference type="ARBA" id="ARBA00001974"/>
    </source>
</evidence>
<comment type="cofactor">
    <cofactor evidence="1">
        <name>FAD</name>
        <dbReference type="ChEBI" id="CHEBI:57692"/>
    </cofactor>
</comment>
<evidence type="ECO:0000256" key="7">
    <source>
        <dbReference type="ARBA" id="ARBA00023002"/>
    </source>
</evidence>
<gene>
    <name evidence="11" type="ORF">CcCBS67573_g07354</name>
</gene>
<dbReference type="InterPro" id="IPR050446">
    <property type="entry name" value="FAD-oxidoreductase/Apoptosis"/>
</dbReference>
<dbReference type="GO" id="GO:0016651">
    <property type="term" value="F:oxidoreductase activity, acting on NAD(P)H"/>
    <property type="evidence" value="ECO:0007669"/>
    <property type="project" value="TreeGrafter"/>
</dbReference>
<protein>
    <recommendedName>
        <fullName evidence="10">Rieske domain-containing protein</fullName>
    </recommendedName>
</protein>
<comment type="similarity">
    <text evidence="2">Belongs to the FAD-dependent oxidoreductase family.</text>
</comment>
<keyword evidence="3" id="KW-0285">Flavoprotein</keyword>
<dbReference type="EMBL" id="QEAP01000376">
    <property type="protein sequence ID" value="TPX67843.1"/>
    <property type="molecule type" value="Genomic_DNA"/>
</dbReference>
<dbReference type="SUPFAM" id="SSF55424">
    <property type="entry name" value="FAD/NAD-linked reductases, dimerisation (C-terminal) domain"/>
    <property type="match status" value="1"/>
</dbReference>
<dbReference type="Pfam" id="PF14759">
    <property type="entry name" value="Reductase_C"/>
    <property type="match status" value="1"/>
</dbReference>
<dbReference type="InterPro" id="IPR028202">
    <property type="entry name" value="Reductase_C"/>
</dbReference>
<dbReference type="Gene3D" id="3.50.50.60">
    <property type="entry name" value="FAD/NAD(P)-binding domain"/>
    <property type="match status" value="2"/>
</dbReference>
<keyword evidence="7" id="KW-0560">Oxidoreductase</keyword>
<dbReference type="SUPFAM" id="SSF50022">
    <property type="entry name" value="ISP domain"/>
    <property type="match status" value="1"/>
</dbReference>
<proteinExistence type="inferred from homology"/>
<dbReference type="Pfam" id="PF07992">
    <property type="entry name" value="Pyr_redox_2"/>
    <property type="match status" value="1"/>
</dbReference>
<evidence type="ECO:0000256" key="5">
    <source>
        <dbReference type="ARBA" id="ARBA00022723"/>
    </source>
</evidence>
<evidence type="ECO:0000259" key="10">
    <source>
        <dbReference type="PROSITE" id="PS51296"/>
    </source>
</evidence>
<accession>A0A507EUS3</accession>
<keyword evidence="4" id="KW-0001">2Fe-2S</keyword>
<reference evidence="11 12" key="1">
    <citation type="journal article" date="2019" name="Sci. Rep.">
        <title>Comparative genomics of chytrid fungi reveal insights into the obligate biotrophic and pathogenic lifestyle of Synchytrium endobioticum.</title>
        <authorList>
            <person name="van de Vossenberg B.T.L.H."/>
            <person name="Warris S."/>
            <person name="Nguyen H.D.T."/>
            <person name="van Gent-Pelzer M.P.E."/>
            <person name="Joly D.L."/>
            <person name="van de Geest H.C."/>
            <person name="Bonants P.J.M."/>
            <person name="Smith D.S."/>
            <person name="Levesque C.A."/>
            <person name="van der Lee T.A.J."/>
        </authorList>
    </citation>
    <scope>NUCLEOTIDE SEQUENCE [LARGE SCALE GENOMIC DNA]</scope>
    <source>
        <strain evidence="11 12">CBS 675.73</strain>
    </source>
</reference>
<keyword evidence="12" id="KW-1185">Reference proteome</keyword>
<dbReference type="InterPro" id="IPR036188">
    <property type="entry name" value="FAD/NAD-bd_sf"/>
</dbReference>
<dbReference type="GO" id="GO:0046872">
    <property type="term" value="F:metal ion binding"/>
    <property type="evidence" value="ECO:0007669"/>
    <property type="project" value="UniProtKB-KW"/>
</dbReference>
<evidence type="ECO:0000313" key="11">
    <source>
        <dbReference type="EMBL" id="TPX67843.1"/>
    </source>
</evidence>
<dbReference type="Gene3D" id="3.30.390.30">
    <property type="match status" value="1"/>
</dbReference>
<dbReference type="PRINTS" id="PR00368">
    <property type="entry name" value="FADPNR"/>
</dbReference>
<dbReference type="GO" id="GO:0005737">
    <property type="term" value="C:cytoplasm"/>
    <property type="evidence" value="ECO:0007669"/>
    <property type="project" value="TreeGrafter"/>
</dbReference>
<dbReference type="OrthoDB" id="6029at2759"/>
<dbReference type="SUPFAM" id="SSF51905">
    <property type="entry name" value="FAD/NAD(P)-binding domain"/>
    <property type="match status" value="2"/>
</dbReference>
<dbReference type="Gene3D" id="2.102.10.10">
    <property type="entry name" value="Rieske [2Fe-2S] iron-sulphur domain"/>
    <property type="match status" value="1"/>
</dbReference>
<evidence type="ECO:0000256" key="3">
    <source>
        <dbReference type="ARBA" id="ARBA00022630"/>
    </source>
</evidence>
<evidence type="ECO:0000256" key="2">
    <source>
        <dbReference type="ARBA" id="ARBA00006442"/>
    </source>
</evidence>
<dbReference type="CDD" id="cd03478">
    <property type="entry name" value="Rieske_AIFL_N"/>
    <property type="match status" value="1"/>
</dbReference>
<dbReference type="InterPro" id="IPR017941">
    <property type="entry name" value="Rieske_2Fe-2S"/>
</dbReference>
<dbReference type="InterPro" id="IPR016156">
    <property type="entry name" value="FAD/NAD-linked_Rdtase_dimer_sf"/>
</dbReference>
<keyword evidence="6" id="KW-0274">FAD</keyword>
<dbReference type="PANTHER" id="PTHR43557">
    <property type="entry name" value="APOPTOSIS-INDUCING FACTOR 1"/>
    <property type="match status" value="1"/>
</dbReference>
<dbReference type="AlphaFoldDB" id="A0A507EUS3"/>